<keyword evidence="2" id="KW-1185">Reference proteome</keyword>
<accession>A0A4S8LUJ9</accession>
<name>A0A4S8LUJ9_DENBC</name>
<dbReference type="Proteomes" id="UP000297245">
    <property type="component" value="Unassembled WGS sequence"/>
</dbReference>
<proteinExistence type="predicted"/>
<gene>
    <name evidence="1" type="ORF">K435DRAFT_904749</name>
</gene>
<evidence type="ECO:0000313" key="2">
    <source>
        <dbReference type="Proteomes" id="UP000297245"/>
    </source>
</evidence>
<evidence type="ECO:0000313" key="1">
    <source>
        <dbReference type="EMBL" id="THU93070.1"/>
    </source>
</evidence>
<dbReference type="AlphaFoldDB" id="A0A4S8LUJ9"/>
<reference evidence="1 2" key="1">
    <citation type="journal article" date="2019" name="Nat. Ecol. Evol.">
        <title>Megaphylogeny resolves global patterns of mushroom evolution.</title>
        <authorList>
            <person name="Varga T."/>
            <person name="Krizsan K."/>
            <person name="Foldi C."/>
            <person name="Dima B."/>
            <person name="Sanchez-Garcia M."/>
            <person name="Sanchez-Ramirez S."/>
            <person name="Szollosi G.J."/>
            <person name="Szarkandi J.G."/>
            <person name="Papp V."/>
            <person name="Albert L."/>
            <person name="Andreopoulos W."/>
            <person name="Angelini C."/>
            <person name="Antonin V."/>
            <person name="Barry K.W."/>
            <person name="Bougher N.L."/>
            <person name="Buchanan P."/>
            <person name="Buyck B."/>
            <person name="Bense V."/>
            <person name="Catcheside P."/>
            <person name="Chovatia M."/>
            <person name="Cooper J."/>
            <person name="Damon W."/>
            <person name="Desjardin D."/>
            <person name="Finy P."/>
            <person name="Geml J."/>
            <person name="Haridas S."/>
            <person name="Hughes K."/>
            <person name="Justo A."/>
            <person name="Karasinski D."/>
            <person name="Kautmanova I."/>
            <person name="Kiss B."/>
            <person name="Kocsube S."/>
            <person name="Kotiranta H."/>
            <person name="LaButti K.M."/>
            <person name="Lechner B.E."/>
            <person name="Liimatainen K."/>
            <person name="Lipzen A."/>
            <person name="Lukacs Z."/>
            <person name="Mihaltcheva S."/>
            <person name="Morgado L.N."/>
            <person name="Niskanen T."/>
            <person name="Noordeloos M.E."/>
            <person name="Ohm R.A."/>
            <person name="Ortiz-Santana B."/>
            <person name="Ovrebo C."/>
            <person name="Racz N."/>
            <person name="Riley R."/>
            <person name="Savchenko A."/>
            <person name="Shiryaev A."/>
            <person name="Soop K."/>
            <person name="Spirin V."/>
            <person name="Szebenyi C."/>
            <person name="Tomsovsky M."/>
            <person name="Tulloss R.E."/>
            <person name="Uehling J."/>
            <person name="Grigoriev I.V."/>
            <person name="Vagvolgyi C."/>
            <person name="Papp T."/>
            <person name="Martin F.M."/>
            <person name="Miettinen O."/>
            <person name="Hibbett D.S."/>
            <person name="Nagy L.G."/>
        </authorList>
    </citation>
    <scope>NUCLEOTIDE SEQUENCE [LARGE SCALE GENOMIC DNA]</scope>
    <source>
        <strain evidence="1 2">CBS 962.96</strain>
    </source>
</reference>
<sequence>MVLASNNTATATSSPATTATTIVSCDTGTIFAEVAKKYKKDSRKSTGALKEFWDLAFEEGRRAELCREGRRQEEEEERIRLAVKKAKREVEEEMRRMYEAIPKCAKEHTIHTVFRNGPIFVDPSTSHDRMHINCIKIRAAMTPVRNAHSKVFHNPFVGDLHVAGVSRMVLEQRREYRGVS</sequence>
<protein>
    <submittedName>
        <fullName evidence="1">Uncharacterized protein</fullName>
    </submittedName>
</protein>
<organism evidence="1 2">
    <name type="scientific">Dendrothele bispora (strain CBS 962.96)</name>
    <dbReference type="NCBI Taxonomy" id="1314807"/>
    <lineage>
        <taxon>Eukaryota</taxon>
        <taxon>Fungi</taxon>
        <taxon>Dikarya</taxon>
        <taxon>Basidiomycota</taxon>
        <taxon>Agaricomycotina</taxon>
        <taxon>Agaricomycetes</taxon>
        <taxon>Agaricomycetidae</taxon>
        <taxon>Agaricales</taxon>
        <taxon>Agaricales incertae sedis</taxon>
        <taxon>Dendrothele</taxon>
    </lineage>
</organism>
<dbReference type="EMBL" id="ML179260">
    <property type="protein sequence ID" value="THU93070.1"/>
    <property type="molecule type" value="Genomic_DNA"/>
</dbReference>